<keyword evidence="1" id="KW-0812">Transmembrane</keyword>
<feature type="transmembrane region" description="Helical" evidence="1">
    <location>
        <begin position="191"/>
        <end position="209"/>
    </location>
</feature>
<evidence type="ECO:0000313" key="4">
    <source>
        <dbReference type="Proteomes" id="UP000605676"/>
    </source>
</evidence>
<gene>
    <name evidence="3" type="ORF">JIV24_15105</name>
</gene>
<dbReference type="EMBL" id="JAENRR010000039">
    <property type="protein sequence ID" value="MBK3518673.1"/>
    <property type="molecule type" value="Genomic_DNA"/>
</dbReference>
<comment type="caution">
    <text evidence="3">The sequence shown here is derived from an EMBL/GenBank/DDBJ whole genome shotgun (WGS) entry which is preliminary data.</text>
</comment>
<accession>A0ABS1HLV4</accession>
<keyword evidence="4" id="KW-1185">Reference proteome</keyword>
<organism evidence="3 4">
    <name type="scientific">Carboxylicivirga marina</name>
    <dbReference type="NCBI Taxonomy" id="2800988"/>
    <lineage>
        <taxon>Bacteria</taxon>
        <taxon>Pseudomonadati</taxon>
        <taxon>Bacteroidota</taxon>
        <taxon>Bacteroidia</taxon>
        <taxon>Marinilabiliales</taxon>
        <taxon>Marinilabiliaceae</taxon>
        <taxon>Carboxylicivirga</taxon>
    </lineage>
</organism>
<sequence>MNQGSLSNLTPIAKLVVLFTSILFCVSISTLVMSLIAKPIFDVDMTSMEELQSNITFMQSFQIIQSISLFIIPSLLAFYFFFKNFNIGIKGEGTISIQTAIITISLIFIAQAFITYSGWLNHQLQFPESMQYIMDWMSKKENETAELTKTLIRSDNWFQIFITVLMMSILPAIGEEWLFRGLLQRYLGDWINNKHIAIFLTAIIFSAVHMQFLTFLPRFLLGIILGYIFIFSGNLWLAIIAHFTNNFMAIIAYIVMSNNEEHSPLDIPSENPFGFGVVISLLVIIGGLYAIKHISLQTPSKTNAY</sequence>
<dbReference type="GO" id="GO:0008237">
    <property type="term" value="F:metallopeptidase activity"/>
    <property type="evidence" value="ECO:0007669"/>
    <property type="project" value="UniProtKB-KW"/>
</dbReference>
<keyword evidence="1" id="KW-0472">Membrane</keyword>
<dbReference type="InterPro" id="IPR003675">
    <property type="entry name" value="Rce1/LyrA-like_dom"/>
</dbReference>
<feature type="transmembrane region" description="Helical" evidence="1">
    <location>
        <begin position="272"/>
        <end position="291"/>
    </location>
</feature>
<dbReference type="Pfam" id="PF02517">
    <property type="entry name" value="Rce1-like"/>
    <property type="match status" value="1"/>
</dbReference>
<feature type="transmembrane region" description="Helical" evidence="1">
    <location>
        <begin position="12"/>
        <end position="37"/>
    </location>
</feature>
<evidence type="ECO:0000313" key="3">
    <source>
        <dbReference type="EMBL" id="MBK3518673.1"/>
    </source>
</evidence>
<dbReference type="PANTHER" id="PTHR43592:SF15">
    <property type="entry name" value="CAAX AMINO TERMINAL PROTEASE FAMILY PROTEIN"/>
    <property type="match status" value="1"/>
</dbReference>
<name>A0ABS1HLV4_9BACT</name>
<keyword evidence="3" id="KW-0645">Protease</keyword>
<keyword evidence="3" id="KW-0482">Metalloprotease</keyword>
<feature type="transmembrane region" description="Helical" evidence="1">
    <location>
        <begin position="157"/>
        <end position="179"/>
    </location>
</feature>
<dbReference type="RefSeq" id="WP_200465900.1">
    <property type="nucleotide sequence ID" value="NZ_JAENRR010000039.1"/>
</dbReference>
<dbReference type="PANTHER" id="PTHR43592">
    <property type="entry name" value="CAAX AMINO TERMINAL PROTEASE"/>
    <property type="match status" value="1"/>
</dbReference>
<reference evidence="3 4" key="1">
    <citation type="submission" date="2021-01" db="EMBL/GenBank/DDBJ databases">
        <title>Carboxyliciviraga sp.nov., isolated from coastal sediments.</title>
        <authorList>
            <person name="Lu D."/>
            <person name="Zhang T."/>
        </authorList>
    </citation>
    <scope>NUCLEOTIDE SEQUENCE [LARGE SCALE GENOMIC DNA]</scope>
    <source>
        <strain evidence="3 4">N1Y132</strain>
    </source>
</reference>
<keyword evidence="3" id="KW-0378">Hydrolase</keyword>
<dbReference type="Proteomes" id="UP000605676">
    <property type="component" value="Unassembled WGS sequence"/>
</dbReference>
<evidence type="ECO:0000256" key="1">
    <source>
        <dbReference type="SAM" id="Phobius"/>
    </source>
</evidence>
<feature type="transmembrane region" description="Helical" evidence="1">
    <location>
        <begin position="57"/>
        <end position="82"/>
    </location>
</feature>
<protein>
    <submittedName>
        <fullName evidence="3">CPBP family intramembrane metalloprotease</fullName>
    </submittedName>
</protein>
<keyword evidence="1" id="KW-1133">Transmembrane helix</keyword>
<feature type="domain" description="CAAX prenyl protease 2/Lysostaphin resistance protein A-like" evidence="2">
    <location>
        <begin position="159"/>
        <end position="248"/>
    </location>
</feature>
<feature type="transmembrane region" description="Helical" evidence="1">
    <location>
        <begin position="94"/>
        <end position="114"/>
    </location>
</feature>
<proteinExistence type="predicted"/>
<evidence type="ECO:0000259" key="2">
    <source>
        <dbReference type="Pfam" id="PF02517"/>
    </source>
</evidence>